<gene>
    <name evidence="1" type="ORF">HPB50_019634</name>
</gene>
<reference evidence="1" key="1">
    <citation type="submission" date="2020-05" db="EMBL/GenBank/DDBJ databases">
        <title>Large-scale comparative analyses of tick genomes elucidate their genetic diversity and vector capacities.</title>
        <authorList>
            <person name="Jia N."/>
            <person name="Wang J."/>
            <person name="Shi W."/>
            <person name="Du L."/>
            <person name="Sun Y."/>
            <person name="Zhan W."/>
            <person name="Jiang J."/>
            <person name="Wang Q."/>
            <person name="Zhang B."/>
            <person name="Ji P."/>
            <person name="Sakyi L.B."/>
            <person name="Cui X."/>
            <person name="Yuan T."/>
            <person name="Jiang B."/>
            <person name="Yang W."/>
            <person name="Lam T.T.-Y."/>
            <person name="Chang Q."/>
            <person name="Ding S."/>
            <person name="Wang X."/>
            <person name="Zhu J."/>
            <person name="Ruan X."/>
            <person name="Zhao L."/>
            <person name="Wei J."/>
            <person name="Que T."/>
            <person name="Du C."/>
            <person name="Cheng J."/>
            <person name="Dai P."/>
            <person name="Han X."/>
            <person name="Huang E."/>
            <person name="Gao Y."/>
            <person name="Liu J."/>
            <person name="Shao H."/>
            <person name="Ye R."/>
            <person name="Li L."/>
            <person name="Wei W."/>
            <person name="Wang X."/>
            <person name="Wang C."/>
            <person name="Yang T."/>
            <person name="Huo Q."/>
            <person name="Li W."/>
            <person name="Guo W."/>
            <person name="Chen H."/>
            <person name="Zhou L."/>
            <person name="Ni X."/>
            <person name="Tian J."/>
            <person name="Zhou Y."/>
            <person name="Sheng Y."/>
            <person name="Liu T."/>
            <person name="Pan Y."/>
            <person name="Xia L."/>
            <person name="Li J."/>
            <person name="Zhao F."/>
            <person name="Cao W."/>
        </authorList>
    </citation>
    <scope>NUCLEOTIDE SEQUENCE</scope>
    <source>
        <strain evidence="1">Hyas-2018</strain>
    </source>
</reference>
<dbReference type="Proteomes" id="UP000821845">
    <property type="component" value="Chromosome 1"/>
</dbReference>
<dbReference type="EMBL" id="CM023481">
    <property type="protein sequence ID" value="KAH6947528.1"/>
    <property type="molecule type" value="Genomic_DNA"/>
</dbReference>
<sequence length="1058" mass="118289">MYPAATAVALLSLSSIVRTSAQIDRSNREQSDSANRIPWPVYQHSTSSSALGLNQNRPQETNKPRPRLSDSLLPPSFIKVINSVSSPDWETTTPAGPRAVVLTTSTTTTTTTTTTPLPPPPPPPSTTTSAPTSSAYIKRGQPPEVDPLSPSAWKAVPESPPFPKRSRLQAKRRRKLRPKQETVGKEHTLFTTEQATEASTTAHPTRKFGVTRRQLPSLVRGYRSKPTKTTPPTTTAPRRAYVRPALPGRKYTPVVPRRPVLATTTSTTSSSTSSSTTTTTTSTRRPFVFGERKVPSWYGQTSTSTTTTSTTRPLLSTPLARLGRRPPGLRYKHDDLSPGFGPRPRLSLRPLPPVIRDAVPQTVEKDELELSQSVQTPNGRRRLVNDVPSRVHVAKGQLPDVPTPQIAHNETENIKYEGRHGGSDEGGEVVRFVAIPHFVDGNVPSRRADFKENARVPFRRIFRNPFVVPVRRRHPYAGPVAVFPPSLSSVEDSSSQDEEVIRIPVPRPDNGAFSALQPPPALPLRVVRPAYPGAVGHQASAAVAPAPPTNNAVHEMAFTQPRPPMSLGSANLPSRVSRPKQEEPRCDRFSEDICLDDFEYPTAAILDTISRQRARFDTMYAEVRDRSPQVDGVTRKQEERYTLRHYFGATDRDSRPRDYAPDGGFLCPSEILYERPRRARNHLGVWKVIVNIGEYRQTMRLEKCLRPNRPCSYVLEKYQSSCSQVYSYQRLLTFEKGKGLHIDIFRVPSSCSCHVKGFSPYQRHDEPITPIRQQPPFEYDRTAYTSASSLAAAKEPSNGGSRANNTLWIILGNGKDLDPETKARLVQQLRQYPQLAEQLPQGENVRELVNEADEYQRPYTRTEPTRAPGYGVHHYGSTHKTREERPQLVNAAPPRWSQGPVPNEPFKYVQPNRIRRPPPPPQSPSDYEAEEALPPGARPRYYQKPFKASEEDALFTRSSGGTTFVVLRQIEPLSRRYHEPARERHPHVGQASQGSADVRLAHGPTAAPRGDVLLVEPVRQRPYGKRFQVVTTTEPSTTRDVAKKINFSYHPIIDYITR</sequence>
<accession>A0ACB7TKN7</accession>
<name>A0ACB7TKN7_HYAAI</name>
<keyword evidence="2" id="KW-1185">Reference proteome</keyword>
<organism evidence="1 2">
    <name type="scientific">Hyalomma asiaticum</name>
    <name type="common">Tick</name>
    <dbReference type="NCBI Taxonomy" id="266040"/>
    <lineage>
        <taxon>Eukaryota</taxon>
        <taxon>Metazoa</taxon>
        <taxon>Ecdysozoa</taxon>
        <taxon>Arthropoda</taxon>
        <taxon>Chelicerata</taxon>
        <taxon>Arachnida</taxon>
        <taxon>Acari</taxon>
        <taxon>Parasitiformes</taxon>
        <taxon>Ixodida</taxon>
        <taxon>Ixodoidea</taxon>
        <taxon>Ixodidae</taxon>
        <taxon>Hyalomminae</taxon>
        <taxon>Hyalomma</taxon>
    </lineage>
</organism>
<evidence type="ECO:0000313" key="1">
    <source>
        <dbReference type="EMBL" id="KAH6947528.1"/>
    </source>
</evidence>
<evidence type="ECO:0000313" key="2">
    <source>
        <dbReference type="Proteomes" id="UP000821845"/>
    </source>
</evidence>
<protein>
    <submittedName>
        <fullName evidence="1">Uncharacterized protein</fullName>
    </submittedName>
</protein>
<comment type="caution">
    <text evidence="1">The sequence shown here is derived from an EMBL/GenBank/DDBJ whole genome shotgun (WGS) entry which is preliminary data.</text>
</comment>
<proteinExistence type="predicted"/>